<sequence>MCYSTEGVKNGMQIFSLGCISRIKCVCVCLCKVGGCCMLVKARFLPSPRHPHCVSADSSMLWDAELSETQYSLG</sequence>
<dbReference type="EMBL" id="VSRR010001710">
    <property type="protein sequence ID" value="MPC27222.1"/>
    <property type="molecule type" value="Genomic_DNA"/>
</dbReference>
<gene>
    <name evidence="1" type="ORF">E2C01_020389</name>
</gene>
<keyword evidence="2" id="KW-1185">Reference proteome</keyword>
<protein>
    <submittedName>
        <fullName evidence="1">Uncharacterized protein</fullName>
    </submittedName>
</protein>
<proteinExistence type="predicted"/>
<dbReference type="Proteomes" id="UP000324222">
    <property type="component" value="Unassembled WGS sequence"/>
</dbReference>
<evidence type="ECO:0000313" key="1">
    <source>
        <dbReference type="EMBL" id="MPC27222.1"/>
    </source>
</evidence>
<comment type="caution">
    <text evidence="1">The sequence shown here is derived from an EMBL/GenBank/DDBJ whole genome shotgun (WGS) entry which is preliminary data.</text>
</comment>
<organism evidence="1 2">
    <name type="scientific">Portunus trituberculatus</name>
    <name type="common">Swimming crab</name>
    <name type="synonym">Neptunus trituberculatus</name>
    <dbReference type="NCBI Taxonomy" id="210409"/>
    <lineage>
        <taxon>Eukaryota</taxon>
        <taxon>Metazoa</taxon>
        <taxon>Ecdysozoa</taxon>
        <taxon>Arthropoda</taxon>
        <taxon>Crustacea</taxon>
        <taxon>Multicrustacea</taxon>
        <taxon>Malacostraca</taxon>
        <taxon>Eumalacostraca</taxon>
        <taxon>Eucarida</taxon>
        <taxon>Decapoda</taxon>
        <taxon>Pleocyemata</taxon>
        <taxon>Brachyura</taxon>
        <taxon>Eubrachyura</taxon>
        <taxon>Portunoidea</taxon>
        <taxon>Portunidae</taxon>
        <taxon>Portuninae</taxon>
        <taxon>Portunus</taxon>
    </lineage>
</organism>
<reference evidence="1 2" key="1">
    <citation type="submission" date="2019-05" db="EMBL/GenBank/DDBJ databases">
        <title>Another draft genome of Portunus trituberculatus and its Hox gene families provides insights of decapod evolution.</title>
        <authorList>
            <person name="Jeong J.-H."/>
            <person name="Song I."/>
            <person name="Kim S."/>
            <person name="Choi T."/>
            <person name="Kim D."/>
            <person name="Ryu S."/>
            <person name="Kim W."/>
        </authorList>
    </citation>
    <scope>NUCLEOTIDE SEQUENCE [LARGE SCALE GENOMIC DNA]</scope>
    <source>
        <tissue evidence="1">Muscle</tissue>
    </source>
</reference>
<evidence type="ECO:0000313" key="2">
    <source>
        <dbReference type="Proteomes" id="UP000324222"/>
    </source>
</evidence>
<dbReference type="AlphaFoldDB" id="A0A5B7DZM5"/>
<accession>A0A5B7DZM5</accession>
<name>A0A5B7DZM5_PORTR</name>